<evidence type="ECO:0000313" key="3">
    <source>
        <dbReference type="Proteomes" id="UP000287144"/>
    </source>
</evidence>
<keyword evidence="1" id="KW-0175">Coiled coil</keyword>
<gene>
    <name evidence="2" type="ORF">CEP52_017388</name>
</gene>
<sequence>METVKDRVKVCEEVALKMDEDMTLAKRRIEHLQIEAKGVRQTLSKYEKQFDELGIALKNAQEENEKLSNDLKDSKKTTFTKFEMVFSRLGNLANFKKRVATKFEMIFSRLGSQGKESGGGDVDGGDARE</sequence>
<feature type="coiled-coil region" evidence="1">
    <location>
        <begin position="29"/>
        <end position="77"/>
    </location>
</feature>
<organism evidence="2 3">
    <name type="scientific">Fusarium oligoseptatum</name>
    <dbReference type="NCBI Taxonomy" id="2604345"/>
    <lineage>
        <taxon>Eukaryota</taxon>
        <taxon>Fungi</taxon>
        <taxon>Dikarya</taxon>
        <taxon>Ascomycota</taxon>
        <taxon>Pezizomycotina</taxon>
        <taxon>Sordariomycetes</taxon>
        <taxon>Hypocreomycetidae</taxon>
        <taxon>Hypocreales</taxon>
        <taxon>Nectriaceae</taxon>
        <taxon>Fusarium</taxon>
        <taxon>Fusarium solani species complex</taxon>
    </lineage>
</organism>
<protein>
    <submittedName>
        <fullName evidence="2">Uncharacterized protein</fullName>
    </submittedName>
</protein>
<dbReference type="Proteomes" id="UP000287144">
    <property type="component" value="Unassembled WGS sequence"/>
</dbReference>
<accession>A0A428RS82</accession>
<reference evidence="2 3" key="1">
    <citation type="submission" date="2017-06" db="EMBL/GenBank/DDBJ databases">
        <title>Comparative genomic analysis of Ambrosia Fusariam Clade fungi.</title>
        <authorList>
            <person name="Stajich J.E."/>
            <person name="Carrillo J."/>
            <person name="Kijimoto T."/>
            <person name="Eskalen A."/>
            <person name="O'Donnell K."/>
            <person name="Kasson M."/>
        </authorList>
    </citation>
    <scope>NUCLEOTIDE SEQUENCE [LARGE SCALE GENOMIC DNA]</scope>
    <source>
        <strain evidence="2 3">NRRL62579</strain>
    </source>
</reference>
<proteinExistence type="predicted"/>
<evidence type="ECO:0000313" key="2">
    <source>
        <dbReference type="EMBL" id="RSL80432.1"/>
    </source>
</evidence>
<dbReference type="EMBL" id="NKCK01000531">
    <property type="protein sequence ID" value="RSL80432.1"/>
    <property type="molecule type" value="Genomic_DNA"/>
</dbReference>
<evidence type="ECO:0000256" key="1">
    <source>
        <dbReference type="SAM" id="Coils"/>
    </source>
</evidence>
<name>A0A428RS82_9HYPO</name>
<keyword evidence="3" id="KW-1185">Reference proteome</keyword>
<dbReference type="AlphaFoldDB" id="A0A428RS82"/>
<comment type="caution">
    <text evidence="2">The sequence shown here is derived from an EMBL/GenBank/DDBJ whole genome shotgun (WGS) entry which is preliminary data.</text>
</comment>